<protein>
    <submittedName>
        <fullName evidence="2">Uncharacterized protein</fullName>
    </submittedName>
</protein>
<accession>A0A820QED5</accession>
<feature type="non-terminal residue" evidence="2">
    <location>
        <position position="1"/>
    </location>
</feature>
<name>A0A820QED5_9BILA</name>
<gene>
    <name evidence="2" type="ORF">KXQ929_LOCUS52027</name>
</gene>
<evidence type="ECO:0000313" key="3">
    <source>
        <dbReference type="Proteomes" id="UP000663868"/>
    </source>
</evidence>
<dbReference type="GO" id="GO:0030170">
    <property type="term" value="F:pyridoxal phosphate binding"/>
    <property type="evidence" value="ECO:0007669"/>
    <property type="project" value="InterPro"/>
</dbReference>
<sequence>YLQSRGILCVADEVQTGFGRSGAHFWAYDSYQEGVIPDFVTLGKSMGNGFPVAALITRKDITQEFESNGIEYFNTYGGNPVSCRGFSQ</sequence>
<comment type="caution">
    <text evidence="2">The sequence shown here is derived from an EMBL/GenBank/DDBJ whole genome shotgun (WGS) entry which is preliminary data.</text>
</comment>
<dbReference type="PANTHER" id="PTHR45688:SF13">
    <property type="entry name" value="ALANINE--GLYOXYLATE AMINOTRANSFERASE 2-LIKE"/>
    <property type="match status" value="1"/>
</dbReference>
<dbReference type="GO" id="GO:0005739">
    <property type="term" value="C:mitochondrion"/>
    <property type="evidence" value="ECO:0007669"/>
    <property type="project" value="TreeGrafter"/>
</dbReference>
<proteinExistence type="inferred from homology"/>
<dbReference type="InterPro" id="IPR015424">
    <property type="entry name" value="PyrdxlP-dep_Trfase"/>
</dbReference>
<evidence type="ECO:0000256" key="1">
    <source>
        <dbReference type="ARBA" id="ARBA00008954"/>
    </source>
</evidence>
<dbReference type="Pfam" id="PF00202">
    <property type="entry name" value="Aminotran_3"/>
    <property type="match status" value="1"/>
</dbReference>
<comment type="similarity">
    <text evidence="1">Belongs to the class-III pyridoxal-phosphate-dependent aminotransferase family.</text>
</comment>
<dbReference type="PANTHER" id="PTHR45688">
    <property type="match status" value="1"/>
</dbReference>
<dbReference type="Gene3D" id="3.40.640.10">
    <property type="entry name" value="Type I PLP-dependent aspartate aminotransferase-like (Major domain)"/>
    <property type="match status" value="1"/>
</dbReference>
<dbReference type="InterPro" id="IPR005814">
    <property type="entry name" value="Aminotrans_3"/>
</dbReference>
<reference evidence="2" key="1">
    <citation type="submission" date="2021-02" db="EMBL/GenBank/DDBJ databases">
        <authorList>
            <person name="Nowell W R."/>
        </authorList>
    </citation>
    <scope>NUCLEOTIDE SEQUENCE</scope>
</reference>
<dbReference type="InterPro" id="IPR015421">
    <property type="entry name" value="PyrdxlP-dep_Trfase_major"/>
</dbReference>
<dbReference type="AlphaFoldDB" id="A0A820QED5"/>
<dbReference type="InterPro" id="IPR049704">
    <property type="entry name" value="Aminotrans_3_PPA_site"/>
</dbReference>
<dbReference type="GO" id="GO:0008483">
    <property type="term" value="F:transaminase activity"/>
    <property type="evidence" value="ECO:0007669"/>
    <property type="project" value="InterPro"/>
</dbReference>
<dbReference type="EMBL" id="CAJOBB010026772">
    <property type="protein sequence ID" value="CAF4418326.1"/>
    <property type="molecule type" value="Genomic_DNA"/>
</dbReference>
<evidence type="ECO:0000313" key="2">
    <source>
        <dbReference type="EMBL" id="CAF4418326.1"/>
    </source>
</evidence>
<dbReference type="SUPFAM" id="SSF53383">
    <property type="entry name" value="PLP-dependent transferases"/>
    <property type="match status" value="1"/>
</dbReference>
<organism evidence="2 3">
    <name type="scientific">Adineta steineri</name>
    <dbReference type="NCBI Taxonomy" id="433720"/>
    <lineage>
        <taxon>Eukaryota</taxon>
        <taxon>Metazoa</taxon>
        <taxon>Spiralia</taxon>
        <taxon>Gnathifera</taxon>
        <taxon>Rotifera</taxon>
        <taxon>Eurotatoria</taxon>
        <taxon>Bdelloidea</taxon>
        <taxon>Adinetida</taxon>
        <taxon>Adinetidae</taxon>
        <taxon>Adineta</taxon>
    </lineage>
</organism>
<dbReference type="Proteomes" id="UP000663868">
    <property type="component" value="Unassembled WGS sequence"/>
</dbReference>
<dbReference type="PROSITE" id="PS00600">
    <property type="entry name" value="AA_TRANSFER_CLASS_3"/>
    <property type="match status" value="1"/>
</dbReference>